<dbReference type="OrthoDB" id="9801978at2"/>
<feature type="domain" description="Mur ligase N-terminal catalytic" evidence="12">
    <location>
        <begin position="31"/>
        <end position="111"/>
    </location>
</feature>
<evidence type="ECO:0000256" key="6">
    <source>
        <dbReference type="ARBA" id="ARBA00022960"/>
    </source>
</evidence>
<dbReference type="GO" id="GO:0005737">
    <property type="term" value="C:cytoplasm"/>
    <property type="evidence" value="ECO:0007669"/>
    <property type="project" value="UniProtKB-SubCell"/>
</dbReference>
<evidence type="ECO:0000256" key="3">
    <source>
        <dbReference type="ARBA" id="ARBA00022618"/>
    </source>
</evidence>
<organism evidence="15 16">
    <name type="scientific">Acetatifactor muris</name>
    <dbReference type="NCBI Taxonomy" id="879566"/>
    <lineage>
        <taxon>Bacteria</taxon>
        <taxon>Bacillati</taxon>
        <taxon>Bacillota</taxon>
        <taxon>Clostridia</taxon>
        <taxon>Lachnospirales</taxon>
        <taxon>Lachnospiraceae</taxon>
        <taxon>Acetatifactor</taxon>
    </lineage>
</organism>
<dbReference type="InterPro" id="IPR004101">
    <property type="entry name" value="Mur_ligase_C"/>
</dbReference>
<feature type="domain" description="Mur ligase central" evidence="14">
    <location>
        <begin position="122"/>
        <end position="316"/>
    </location>
</feature>
<dbReference type="GO" id="GO:0005524">
    <property type="term" value="F:ATP binding"/>
    <property type="evidence" value="ECO:0007669"/>
    <property type="project" value="UniProtKB-UniRule"/>
</dbReference>
<dbReference type="SUPFAM" id="SSF63418">
    <property type="entry name" value="MurE/MurF N-terminal domain"/>
    <property type="match status" value="1"/>
</dbReference>
<dbReference type="GO" id="GO:0047480">
    <property type="term" value="F:UDP-N-acetylmuramoyl-tripeptide-D-alanyl-D-alanine ligase activity"/>
    <property type="evidence" value="ECO:0007669"/>
    <property type="project" value="UniProtKB-UniRule"/>
</dbReference>
<evidence type="ECO:0000256" key="2">
    <source>
        <dbReference type="ARBA" id="ARBA00022598"/>
    </source>
</evidence>
<keyword evidence="5 10" id="KW-0067">ATP-binding</keyword>
<evidence type="ECO:0000256" key="5">
    <source>
        <dbReference type="ARBA" id="ARBA00022840"/>
    </source>
</evidence>
<protein>
    <recommendedName>
        <fullName evidence="10 11">UDP-N-acetylmuramoyl-tripeptide--D-alanyl-D-alanine ligase</fullName>
        <ecNumber evidence="10 11">6.3.2.10</ecNumber>
    </recommendedName>
    <alternativeName>
        <fullName evidence="10">D-alanyl-D-alanine-adding enzyme</fullName>
    </alternativeName>
</protein>
<evidence type="ECO:0000259" key="12">
    <source>
        <dbReference type="Pfam" id="PF01225"/>
    </source>
</evidence>
<evidence type="ECO:0000256" key="9">
    <source>
        <dbReference type="ARBA" id="ARBA00023316"/>
    </source>
</evidence>
<dbReference type="AlphaFoldDB" id="A0A2K4ZJS1"/>
<dbReference type="EC" id="6.3.2.10" evidence="10 11"/>
<dbReference type="Pfam" id="PF08245">
    <property type="entry name" value="Mur_ligase_M"/>
    <property type="match status" value="1"/>
</dbReference>
<dbReference type="GO" id="GO:0071555">
    <property type="term" value="P:cell wall organization"/>
    <property type="evidence" value="ECO:0007669"/>
    <property type="project" value="UniProtKB-KW"/>
</dbReference>
<dbReference type="Gene3D" id="3.90.190.20">
    <property type="entry name" value="Mur ligase, C-terminal domain"/>
    <property type="match status" value="1"/>
</dbReference>
<dbReference type="EMBL" id="OFSM01000019">
    <property type="protein sequence ID" value="SOY30733.1"/>
    <property type="molecule type" value="Genomic_DNA"/>
</dbReference>
<dbReference type="GO" id="GO:0009252">
    <property type="term" value="P:peptidoglycan biosynthetic process"/>
    <property type="evidence" value="ECO:0007669"/>
    <property type="project" value="UniProtKB-UniRule"/>
</dbReference>
<keyword evidence="1 10" id="KW-0963">Cytoplasm</keyword>
<dbReference type="Proteomes" id="UP000236311">
    <property type="component" value="Unassembled WGS sequence"/>
</dbReference>
<dbReference type="Gene3D" id="3.40.1190.10">
    <property type="entry name" value="Mur-like, catalytic domain"/>
    <property type="match status" value="1"/>
</dbReference>
<dbReference type="UniPathway" id="UPA00219"/>
<dbReference type="PANTHER" id="PTHR43024:SF1">
    <property type="entry name" value="UDP-N-ACETYLMURAMOYL-TRIPEPTIDE--D-ALANYL-D-ALANINE LIGASE"/>
    <property type="match status" value="1"/>
</dbReference>
<keyword evidence="6 10" id="KW-0133">Cell shape</keyword>
<dbReference type="InterPro" id="IPR000713">
    <property type="entry name" value="Mur_ligase_N"/>
</dbReference>
<dbReference type="HAMAP" id="MF_02019">
    <property type="entry name" value="MurF"/>
    <property type="match status" value="1"/>
</dbReference>
<evidence type="ECO:0000256" key="11">
    <source>
        <dbReference type="RuleBase" id="RU004136"/>
    </source>
</evidence>
<dbReference type="PANTHER" id="PTHR43024">
    <property type="entry name" value="UDP-N-ACETYLMURAMOYL-TRIPEPTIDE--D-ALANYL-D-ALANINE LIGASE"/>
    <property type="match status" value="1"/>
</dbReference>
<keyword evidence="16" id="KW-1185">Reference proteome</keyword>
<dbReference type="RefSeq" id="WP_103240762.1">
    <property type="nucleotide sequence ID" value="NZ_CANRXC010000038.1"/>
</dbReference>
<comment type="similarity">
    <text evidence="10">Belongs to the MurCDEF family. MurF subfamily.</text>
</comment>
<keyword evidence="8 10" id="KW-0131">Cell cycle</keyword>
<dbReference type="InterPro" id="IPR013221">
    <property type="entry name" value="Mur_ligase_cen"/>
</dbReference>
<comment type="function">
    <text evidence="10 11">Involved in cell wall formation. Catalyzes the final step in the synthesis of UDP-N-acetylmuramoyl-pentapeptide, the precursor of murein.</text>
</comment>
<comment type="catalytic activity">
    <reaction evidence="10 11">
        <text>D-alanyl-D-alanine + UDP-N-acetyl-alpha-D-muramoyl-L-alanyl-gamma-D-glutamyl-meso-2,6-diaminopimelate + ATP = UDP-N-acetyl-alpha-D-muramoyl-L-alanyl-gamma-D-glutamyl-meso-2,6-diaminopimeloyl-D-alanyl-D-alanine + ADP + phosphate + H(+)</text>
        <dbReference type="Rhea" id="RHEA:28374"/>
        <dbReference type="ChEBI" id="CHEBI:15378"/>
        <dbReference type="ChEBI" id="CHEBI:30616"/>
        <dbReference type="ChEBI" id="CHEBI:43474"/>
        <dbReference type="ChEBI" id="CHEBI:57822"/>
        <dbReference type="ChEBI" id="CHEBI:61386"/>
        <dbReference type="ChEBI" id="CHEBI:83905"/>
        <dbReference type="ChEBI" id="CHEBI:456216"/>
        <dbReference type="EC" id="6.3.2.10"/>
    </reaction>
</comment>
<evidence type="ECO:0000313" key="15">
    <source>
        <dbReference type="EMBL" id="SOY30733.1"/>
    </source>
</evidence>
<comment type="subcellular location">
    <subcellularLocation>
        <location evidence="10 11">Cytoplasm</location>
    </subcellularLocation>
</comment>
<feature type="binding site" evidence="10">
    <location>
        <begin position="124"/>
        <end position="130"/>
    </location>
    <ligand>
        <name>ATP</name>
        <dbReference type="ChEBI" id="CHEBI:30616"/>
    </ligand>
</feature>
<dbReference type="SUPFAM" id="SSF53623">
    <property type="entry name" value="MurD-like peptide ligases, catalytic domain"/>
    <property type="match status" value="1"/>
</dbReference>
<keyword evidence="7 10" id="KW-0573">Peptidoglycan synthesis</keyword>
<dbReference type="InterPro" id="IPR005863">
    <property type="entry name" value="UDP-N-AcMur_synth"/>
</dbReference>
<reference evidence="15 16" key="1">
    <citation type="submission" date="2018-01" db="EMBL/GenBank/DDBJ databases">
        <authorList>
            <person name="Gaut B.S."/>
            <person name="Morton B.R."/>
            <person name="Clegg M.T."/>
            <person name="Duvall M.R."/>
        </authorList>
    </citation>
    <scope>NUCLEOTIDE SEQUENCE [LARGE SCALE GENOMIC DNA]</scope>
    <source>
        <strain evidence="15">GP69</strain>
    </source>
</reference>
<evidence type="ECO:0000256" key="4">
    <source>
        <dbReference type="ARBA" id="ARBA00022741"/>
    </source>
</evidence>
<comment type="pathway">
    <text evidence="10 11">Cell wall biogenesis; peptidoglycan biosynthesis.</text>
</comment>
<accession>A0A2K4ZJS1</accession>
<name>A0A2K4ZJS1_9FIRM</name>
<evidence type="ECO:0000313" key="16">
    <source>
        <dbReference type="Proteomes" id="UP000236311"/>
    </source>
</evidence>
<dbReference type="GO" id="GO:0051301">
    <property type="term" value="P:cell division"/>
    <property type="evidence" value="ECO:0007669"/>
    <property type="project" value="UniProtKB-KW"/>
</dbReference>
<feature type="domain" description="Mur ligase C-terminal" evidence="13">
    <location>
        <begin position="338"/>
        <end position="465"/>
    </location>
</feature>
<dbReference type="Pfam" id="PF02875">
    <property type="entry name" value="Mur_ligase_C"/>
    <property type="match status" value="1"/>
</dbReference>
<keyword evidence="3 10" id="KW-0132">Cell division</keyword>
<dbReference type="Gene3D" id="3.40.1390.10">
    <property type="entry name" value="MurE/MurF, N-terminal domain"/>
    <property type="match status" value="1"/>
</dbReference>
<dbReference type="GO" id="GO:0008766">
    <property type="term" value="F:UDP-N-acetylmuramoylalanyl-D-glutamyl-2,6-diaminopimelate-D-alanyl-D-alanine ligase activity"/>
    <property type="evidence" value="ECO:0007669"/>
    <property type="project" value="RHEA"/>
</dbReference>
<keyword evidence="2 10" id="KW-0436">Ligase</keyword>
<keyword evidence="4 10" id="KW-0547">Nucleotide-binding</keyword>
<dbReference type="InterPro" id="IPR036615">
    <property type="entry name" value="Mur_ligase_C_dom_sf"/>
</dbReference>
<evidence type="ECO:0000256" key="8">
    <source>
        <dbReference type="ARBA" id="ARBA00023306"/>
    </source>
</evidence>
<proteinExistence type="inferred from homology"/>
<dbReference type="GO" id="GO:0008360">
    <property type="term" value="P:regulation of cell shape"/>
    <property type="evidence" value="ECO:0007669"/>
    <property type="project" value="UniProtKB-KW"/>
</dbReference>
<dbReference type="InterPro" id="IPR035911">
    <property type="entry name" value="MurE/MurF_N"/>
</dbReference>
<gene>
    <name evidence="10 15" type="primary">murF</name>
    <name evidence="15" type="ORF">AMURIS_03464</name>
</gene>
<dbReference type="Pfam" id="PF01225">
    <property type="entry name" value="Mur_ligase"/>
    <property type="match status" value="1"/>
</dbReference>
<keyword evidence="9 10" id="KW-0961">Cell wall biogenesis/degradation</keyword>
<dbReference type="InterPro" id="IPR051046">
    <property type="entry name" value="MurCDEF_CellWall_CoF430Synth"/>
</dbReference>
<evidence type="ECO:0000256" key="10">
    <source>
        <dbReference type="HAMAP-Rule" id="MF_02019"/>
    </source>
</evidence>
<sequence>MMDFTLKEIAEACGGALVFPGGADEEDRCVSSVAIDSRLVETGGVFIATPGERVDGHKFIPTVFAQGAALAVTQKSPKQVEAEHGCEASGWGCYLLVEDTLQALKDMAEAYRKKLDVKIVGITGSVGKTSTKEFIAGVLAEKYQVLKTEGNFNNEIGVPLTLLRIRPEHEVAVVEMGISDFGEMHRLSKMARPDICVMTNIGQSHLNNLKDRDGILRAKSEIFDFMAEDGEICLNGEDDKLAGLKEIRGHIPHFFGLGNHPAEEAVVTDIVSNGLEGSDALLLTRQAEGEPIRQPIHIPLPGRHMALNAAAAACVAGLLGLNGSEIAAGIGKVELMTGRTHVIRLPRYTLIDDCYNANPASMKAAIDLLALADTKKVAILGDMLNLGENSHRYHEEAGSHAAALGIEHILCVGEESRHMFWAAANNAEETTKISHYPDTETLLRSLASDSGELVPEGSTVLIKASHDMGFAKVLEFLRS</sequence>
<evidence type="ECO:0000256" key="1">
    <source>
        <dbReference type="ARBA" id="ARBA00022490"/>
    </source>
</evidence>
<dbReference type="NCBIfam" id="TIGR01143">
    <property type="entry name" value="murF"/>
    <property type="match status" value="1"/>
</dbReference>
<evidence type="ECO:0000256" key="7">
    <source>
        <dbReference type="ARBA" id="ARBA00022984"/>
    </source>
</evidence>
<dbReference type="InterPro" id="IPR036565">
    <property type="entry name" value="Mur-like_cat_sf"/>
</dbReference>
<evidence type="ECO:0000259" key="13">
    <source>
        <dbReference type="Pfam" id="PF02875"/>
    </source>
</evidence>
<evidence type="ECO:0000259" key="14">
    <source>
        <dbReference type="Pfam" id="PF08245"/>
    </source>
</evidence>
<dbReference type="SUPFAM" id="SSF53244">
    <property type="entry name" value="MurD-like peptide ligases, peptide-binding domain"/>
    <property type="match status" value="1"/>
</dbReference>